<gene>
    <name evidence="1" type="ORF">UFOVP872_14</name>
</gene>
<proteinExistence type="predicted"/>
<protein>
    <submittedName>
        <fullName evidence="1">Uncharacterized protein</fullName>
    </submittedName>
</protein>
<accession>A0A6J5P845</accession>
<evidence type="ECO:0000313" key="1">
    <source>
        <dbReference type="EMBL" id="CAB4167367.1"/>
    </source>
</evidence>
<name>A0A6J5P845_9CAUD</name>
<dbReference type="EMBL" id="LR796802">
    <property type="protein sequence ID" value="CAB4167367.1"/>
    <property type="molecule type" value="Genomic_DNA"/>
</dbReference>
<sequence length="205" mass="22512">MPVASELQVFGIQETLKELNDFDPSYRRQITKDIQSGAGNLIVTSARSMIPTDYPLSGMARGSIIKGRAETTFDLNNVNRGVKTLVAKRGNKERSVTYTRPLYLDGAAVPGAYTKTVDYKARPFSLLTAQQKDAAGAIWDHAGVNGSSQFVQNLIAQGKQQNPQAPRALAPAVGAVMPEVEHEVSLILDRVSERMNKNLRIERRD</sequence>
<reference evidence="1" key="1">
    <citation type="submission" date="2020-04" db="EMBL/GenBank/DDBJ databases">
        <authorList>
            <person name="Chiriac C."/>
            <person name="Salcher M."/>
            <person name="Ghai R."/>
            <person name="Kavagutti S V."/>
        </authorList>
    </citation>
    <scope>NUCLEOTIDE SEQUENCE</scope>
</reference>
<organism evidence="1">
    <name type="scientific">uncultured Caudovirales phage</name>
    <dbReference type="NCBI Taxonomy" id="2100421"/>
    <lineage>
        <taxon>Viruses</taxon>
        <taxon>Duplodnaviria</taxon>
        <taxon>Heunggongvirae</taxon>
        <taxon>Uroviricota</taxon>
        <taxon>Caudoviricetes</taxon>
        <taxon>Peduoviridae</taxon>
        <taxon>Maltschvirus</taxon>
        <taxon>Maltschvirus maltsch</taxon>
    </lineage>
</organism>